<dbReference type="InterPro" id="IPR001041">
    <property type="entry name" value="2Fe-2S_ferredoxin-type"/>
</dbReference>
<dbReference type="PROSITE" id="PS51085">
    <property type="entry name" value="2FE2S_FER_2"/>
    <property type="match status" value="1"/>
</dbReference>
<dbReference type="InterPro" id="IPR017927">
    <property type="entry name" value="FAD-bd_FR_type"/>
</dbReference>
<dbReference type="Gene3D" id="3.10.20.30">
    <property type="match status" value="1"/>
</dbReference>
<dbReference type="RefSeq" id="WP_133473136.1">
    <property type="nucleotide sequence ID" value="NZ_SNWP01000010.1"/>
</dbReference>
<dbReference type="InterPro" id="IPR036010">
    <property type="entry name" value="2Fe-2S_ferredoxin-like_sf"/>
</dbReference>
<dbReference type="CDD" id="cd00207">
    <property type="entry name" value="fer2"/>
    <property type="match status" value="1"/>
</dbReference>
<dbReference type="InterPro" id="IPR008333">
    <property type="entry name" value="Cbr1-like_FAD-bd_dom"/>
</dbReference>
<dbReference type="InterPro" id="IPR017938">
    <property type="entry name" value="Riboflavin_synthase-like_b-brl"/>
</dbReference>
<dbReference type="InterPro" id="IPR001709">
    <property type="entry name" value="Flavoprot_Pyr_Nucl_cyt_Rdtase"/>
</dbReference>
<dbReference type="InterPro" id="IPR039261">
    <property type="entry name" value="FNR_nucleotide-bd"/>
</dbReference>
<dbReference type="AlphaFoldDB" id="A0A4R6J044"/>
<accession>A0A4R6J044</accession>
<dbReference type="PROSITE" id="PS00197">
    <property type="entry name" value="2FE2S_FER_1"/>
    <property type="match status" value="1"/>
</dbReference>
<dbReference type="Pfam" id="PF00970">
    <property type="entry name" value="FAD_binding_6"/>
    <property type="match status" value="1"/>
</dbReference>
<dbReference type="GO" id="GO:0051537">
    <property type="term" value="F:2 iron, 2 sulfur cluster binding"/>
    <property type="evidence" value="ECO:0007669"/>
    <property type="project" value="InterPro"/>
</dbReference>
<dbReference type="PRINTS" id="PR00371">
    <property type="entry name" value="FPNCR"/>
</dbReference>
<dbReference type="Pfam" id="PF00111">
    <property type="entry name" value="Fer2"/>
    <property type="match status" value="1"/>
</dbReference>
<feature type="domain" description="2Fe-2S ferredoxin-type" evidence="1">
    <location>
        <begin position="254"/>
        <end position="341"/>
    </location>
</feature>
<dbReference type="Gene3D" id="3.40.50.80">
    <property type="entry name" value="Nucleotide-binding domain of ferredoxin-NADP reductase (FNR) module"/>
    <property type="match status" value="1"/>
</dbReference>
<evidence type="ECO:0000313" key="3">
    <source>
        <dbReference type="EMBL" id="TDO28542.1"/>
    </source>
</evidence>
<dbReference type="SUPFAM" id="SSF52343">
    <property type="entry name" value="Ferredoxin reductase-like, C-terminal NADP-linked domain"/>
    <property type="match status" value="1"/>
</dbReference>
<dbReference type="PROSITE" id="PS51384">
    <property type="entry name" value="FAD_FR"/>
    <property type="match status" value="1"/>
</dbReference>
<evidence type="ECO:0000313" key="4">
    <source>
        <dbReference type="Proteomes" id="UP000295741"/>
    </source>
</evidence>
<dbReference type="OrthoDB" id="9789468at2"/>
<dbReference type="Pfam" id="PF00175">
    <property type="entry name" value="NAD_binding_1"/>
    <property type="match status" value="1"/>
</dbReference>
<dbReference type="GO" id="GO:0016491">
    <property type="term" value="F:oxidoreductase activity"/>
    <property type="evidence" value="ECO:0007669"/>
    <property type="project" value="InterPro"/>
</dbReference>
<dbReference type="SUPFAM" id="SSF63380">
    <property type="entry name" value="Riboflavin synthase domain-like"/>
    <property type="match status" value="1"/>
</dbReference>
<dbReference type="InterPro" id="IPR012675">
    <property type="entry name" value="Beta-grasp_dom_sf"/>
</dbReference>
<dbReference type="Proteomes" id="UP000295741">
    <property type="component" value="Unassembled WGS sequence"/>
</dbReference>
<protein>
    <submittedName>
        <fullName evidence="3">Ring-1,2-phenylacetyl-CoA epoxidase subunit PaaE</fullName>
    </submittedName>
</protein>
<evidence type="ECO:0000259" key="2">
    <source>
        <dbReference type="PROSITE" id="PS51384"/>
    </source>
</evidence>
<dbReference type="EMBL" id="SNWP01000010">
    <property type="protein sequence ID" value="TDO28542.1"/>
    <property type="molecule type" value="Genomic_DNA"/>
</dbReference>
<dbReference type="PANTHER" id="PTHR47354">
    <property type="entry name" value="NADH OXIDOREDUCTASE HCR"/>
    <property type="match status" value="1"/>
</dbReference>
<feature type="domain" description="FAD-binding FR-type" evidence="2">
    <location>
        <begin position="1"/>
        <end position="101"/>
    </location>
</feature>
<keyword evidence="4" id="KW-1185">Reference proteome</keyword>
<evidence type="ECO:0000259" key="1">
    <source>
        <dbReference type="PROSITE" id="PS51085"/>
    </source>
</evidence>
<dbReference type="PANTHER" id="PTHR47354:SF5">
    <property type="entry name" value="PROTEIN RFBI"/>
    <property type="match status" value="1"/>
</dbReference>
<dbReference type="InterPro" id="IPR006058">
    <property type="entry name" value="2Fe2S_fd_BS"/>
</dbReference>
<dbReference type="SUPFAM" id="SSF54292">
    <property type="entry name" value="2Fe-2S ferredoxin-like"/>
    <property type="match status" value="1"/>
</dbReference>
<dbReference type="InterPro" id="IPR001433">
    <property type="entry name" value="OxRdtase_FAD/NAD-bd"/>
</dbReference>
<dbReference type="InterPro" id="IPR050415">
    <property type="entry name" value="MRET"/>
</dbReference>
<dbReference type="PRINTS" id="PR00410">
    <property type="entry name" value="PHEHYDRXLASE"/>
</dbReference>
<name>A0A4R6J044_9BACT</name>
<gene>
    <name evidence="3" type="ORF">BC659_0608</name>
</gene>
<organism evidence="3 4">
    <name type="scientific">Sediminibacterium goheungense</name>
    <dbReference type="NCBI Taxonomy" id="1086393"/>
    <lineage>
        <taxon>Bacteria</taxon>
        <taxon>Pseudomonadati</taxon>
        <taxon>Bacteroidota</taxon>
        <taxon>Chitinophagia</taxon>
        <taxon>Chitinophagales</taxon>
        <taxon>Chitinophagaceae</taxon>
        <taxon>Sediminibacterium</taxon>
    </lineage>
</organism>
<sequence length="341" mass="38583">MQYRILSIHRETENAASFVLQPLQQSVSYEAGQFITFIFKNRNREEERRSYSISSSSILNEPLMITVKRVVNGAYSRKLLDTAAVGDVLTGLAPTGFFTLPAQTDSKSNFIFFAAGSGITPVYAMIKTLLSRSQNNTVVLVYSNQSKNETIFYNELQLLEQKYAVQFHIHFLFSDALHYSKARLSSLMVEDIIRQYCQDSLESLWVYLCGPFQYMLMITLVAKGMGIQEERIRKENFVIHASTPLLRPPDTEPHTVLAKLNGVEYSWKVRYPETILAAAKKQGIDLPYNCESGQCGACAAKCIKGKVWMYKNDVLMDHELEMGHILTCTGYPVAGDVEISY</sequence>
<dbReference type="Gene3D" id="2.40.30.10">
    <property type="entry name" value="Translation factors"/>
    <property type="match status" value="1"/>
</dbReference>
<reference evidence="3 4" key="1">
    <citation type="submission" date="2019-03" db="EMBL/GenBank/DDBJ databases">
        <title>Genomic Encyclopedia of Archaeal and Bacterial Type Strains, Phase II (KMG-II): from individual species to whole genera.</title>
        <authorList>
            <person name="Goeker M."/>
        </authorList>
    </citation>
    <scope>NUCLEOTIDE SEQUENCE [LARGE SCALE GENOMIC DNA]</scope>
    <source>
        <strain evidence="3 4">DSM 28323</strain>
    </source>
</reference>
<comment type="caution">
    <text evidence="3">The sequence shown here is derived from an EMBL/GenBank/DDBJ whole genome shotgun (WGS) entry which is preliminary data.</text>
</comment>
<proteinExistence type="predicted"/>